<dbReference type="RefSeq" id="WP_076324289.1">
    <property type="nucleotide sequence ID" value="NZ_MRTF01000007.1"/>
</dbReference>
<keyword evidence="1" id="KW-0732">Signal</keyword>
<dbReference type="InterPro" id="IPR025832">
    <property type="entry name" value="GxGYxYP_C"/>
</dbReference>
<comment type="caution">
    <text evidence="6">The sequence shown here is derived from an EMBL/GenBank/DDBJ whole genome shotgun (WGS) entry which is preliminary data.</text>
</comment>
<dbReference type="Pfam" id="PF20958">
    <property type="entry name" value="GxGYxYP_N_3rd"/>
    <property type="match status" value="1"/>
</dbReference>
<dbReference type="Pfam" id="PF20957">
    <property type="entry name" value="GxGYxYP_N_2nd"/>
    <property type="match status" value="1"/>
</dbReference>
<dbReference type="EMBL" id="MRTF01000007">
    <property type="protein sequence ID" value="OME90797.1"/>
    <property type="molecule type" value="Genomic_DNA"/>
</dbReference>
<dbReference type="AlphaFoldDB" id="A0A1R1AYB3"/>
<dbReference type="InterPro" id="IPR048309">
    <property type="entry name" value="GxGYxYP_N_3rd"/>
</dbReference>
<protein>
    <recommendedName>
        <fullName evidence="8">GxGYxY sequence motif-containing protein</fullName>
    </recommendedName>
</protein>
<dbReference type="Pfam" id="PF14323">
    <property type="entry name" value="GxGYxYP_C"/>
    <property type="match status" value="1"/>
</dbReference>
<evidence type="ECO:0000313" key="6">
    <source>
        <dbReference type="EMBL" id="OME90797.1"/>
    </source>
</evidence>
<dbReference type="Pfam" id="PF16216">
    <property type="entry name" value="GxGYxYP_N"/>
    <property type="match status" value="1"/>
</dbReference>
<reference evidence="6 7" key="1">
    <citation type="submission" date="2016-11" db="EMBL/GenBank/DDBJ databases">
        <title>Paenibacillus species isolates.</title>
        <authorList>
            <person name="Beno S.M."/>
        </authorList>
    </citation>
    <scope>NUCLEOTIDE SEQUENCE [LARGE SCALE GENOMIC DNA]</scope>
    <source>
        <strain evidence="6 7">FSL F4-0100</strain>
    </source>
</reference>
<dbReference type="OrthoDB" id="3799094at2"/>
<dbReference type="Gene3D" id="3.20.20.490">
    <property type="entry name" value="GxGYxYP glycoside hydrolase, C-terminal domain"/>
    <property type="match status" value="1"/>
</dbReference>
<proteinExistence type="predicted"/>
<dbReference type="PANTHER" id="PTHR37321:SF1">
    <property type="entry name" value="EXPORTED PROTEIN"/>
    <property type="match status" value="1"/>
</dbReference>
<evidence type="ECO:0000259" key="5">
    <source>
        <dbReference type="Pfam" id="PF20958"/>
    </source>
</evidence>
<evidence type="ECO:0000313" key="7">
    <source>
        <dbReference type="Proteomes" id="UP000187074"/>
    </source>
</evidence>
<sequence length="682" mass="77045">MIRKLAVLCITLVCTTVLSVSAFAATDASTQLNSLKWPKNQALPNFGKAKHLDVANVYEAPGDIKLLLTTLEGIINREQPRIYVLQNKVDPWLKDLKVPYKQHDNAMDVFKKYAKEIKGIIVYDPDIPDSINVATTLAGLKDAVVASPELAQQLTVAPYNLAVIEDLQGKFKNRMDAYNWQYENLWSQTTQRMLVGLSPDTSIPIPPGNFDSFQTIAVEKEQVRDGSNRKTFEYDLSSYLGKEAVYLRFQDAFPQDGWGPAVHQVTVKADGQVISDFKTGTSEEEPFLYDQHNSKFLPGSDHRFVDHGNYFVYEFKPSANTKQLTVSIEMWNQYKVSASNIKPLSSEEKEPFGFLRDYAVANKAMVFWLSTSVPEEKVLFEKILSDVKPGTPYMGWFDNDFEGEVAGLELTSRHSVYVLPSDWFHNMTVFSGTKVKQEPTPKRVDPKLENKIYVTYTFGEGDNLQYDQNHMRNLWNDPARGKVPINWTSSPMLYDAAPAILNYYRSTATKNDLLIAGPSGASYFNPHVWPKETFTEYLKQSYSYLKKTDMSYPYVLNRELGKDIPLSESTAAAYEKNYKLPGLFLAGEDKDDIKIMNGSLPVSMMRGISTVQDGKNVLTDAKKDWDGKSSKFISIGINAWSMTPSDVLAITESLGPEYQIVKADEYFSLVRKAYGLPNKIEK</sequence>
<dbReference type="InterPro" id="IPR038410">
    <property type="entry name" value="GxGYxYP_C_sf"/>
</dbReference>
<feature type="domain" description="GxGYxYP putative glycoside hydrolase first N-terminal" evidence="3">
    <location>
        <begin position="64"/>
        <end position="101"/>
    </location>
</feature>
<evidence type="ECO:0000259" key="4">
    <source>
        <dbReference type="Pfam" id="PF20957"/>
    </source>
</evidence>
<evidence type="ECO:0008006" key="8">
    <source>
        <dbReference type="Google" id="ProtNLM"/>
    </source>
</evidence>
<evidence type="ECO:0000259" key="2">
    <source>
        <dbReference type="Pfam" id="PF14323"/>
    </source>
</evidence>
<feature type="domain" description="GxGYxYP putative glycoside hydrolase third N-terminal" evidence="5">
    <location>
        <begin position="351"/>
        <end position="431"/>
    </location>
</feature>
<gene>
    <name evidence="6" type="ORF">BK123_20830</name>
</gene>
<evidence type="ECO:0000256" key="1">
    <source>
        <dbReference type="SAM" id="SignalP"/>
    </source>
</evidence>
<dbReference type="STRING" id="1401.BK123_20830"/>
<feature type="chain" id="PRO_5012051191" description="GxGYxY sequence motif-containing protein" evidence="1">
    <location>
        <begin position="25"/>
        <end position="682"/>
    </location>
</feature>
<feature type="domain" description="GxGYxYP putative glycoside hydrolase second N-terminal" evidence="4">
    <location>
        <begin position="117"/>
        <end position="188"/>
    </location>
</feature>
<feature type="domain" description="GxGYxYP putative glycoside hydrolase C-terminal" evidence="2">
    <location>
        <begin position="450"/>
        <end position="671"/>
    </location>
</feature>
<accession>A0A1R1AYB3</accession>
<dbReference type="InterPro" id="IPR032626">
    <property type="entry name" value="GxGYxYP_N_1st"/>
</dbReference>
<evidence type="ECO:0000259" key="3">
    <source>
        <dbReference type="Pfam" id="PF16216"/>
    </source>
</evidence>
<organism evidence="6 7">
    <name type="scientific">Paenibacillus lautus</name>
    <name type="common">Bacillus lautus</name>
    <dbReference type="NCBI Taxonomy" id="1401"/>
    <lineage>
        <taxon>Bacteria</taxon>
        <taxon>Bacillati</taxon>
        <taxon>Bacillota</taxon>
        <taxon>Bacilli</taxon>
        <taxon>Bacillales</taxon>
        <taxon>Paenibacillaceae</taxon>
        <taxon>Paenibacillus</taxon>
    </lineage>
</organism>
<dbReference type="Proteomes" id="UP000187074">
    <property type="component" value="Unassembled WGS sequence"/>
</dbReference>
<feature type="signal peptide" evidence="1">
    <location>
        <begin position="1"/>
        <end position="24"/>
    </location>
</feature>
<dbReference type="PANTHER" id="PTHR37321">
    <property type="entry name" value="EXPORTED PROTEIN-RELATED"/>
    <property type="match status" value="1"/>
</dbReference>
<name>A0A1R1AYB3_PAELA</name>
<dbReference type="InterPro" id="IPR048310">
    <property type="entry name" value="GxGYxYP_N_2nd"/>
</dbReference>